<name>A0ABP7VAN2_9BACI</name>
<dbReference type="InterPro" id="IPR050229">
    <property type="entry name" value="GlpE_sulfurtransferase"/>
</dbReference>
<dbReference type="PANTHER" id="PTHR43031">
    <property type="entry name" value="FAD-DEPENDENT OXIDOREDUCTASE"/>
    <property type="match status" value="1"/>
</dbReference>
<gene>
    <name evidence="2" type="ORF">GCM10022410_07000</name>
</gene>
<keyword evidence="3" id="KW-1185">Reference proteome</keyword>
<dbReference type="SUPFAM" id="SSF52821">
    <property type="entry name" value="Rhodanese/Cell cycle control phosphatase"/>
    <property type="match status" value="1"/>
</dbReference>
<dbReference type="InterPro" id="IPR001763">
    <property type="entry name" value="Rhodanese-like_dom"/>
</dbReference>
<dbReference type="InterPro" id="IPR036873">
    <property type="entry name" value="Rhodanese-like_dom_sf"/>
</dbReference>
<dbReference type="Pfam" id="PF00581">
    <property type="entry name" value="Rhodanese"/>
    <property type="match status" value="1"/>
</dbReference>
<organism evidence="2 3">
    <name type="scientific">Amphibacillus indicireducens</name>
    <dbReference type="NCBI Taxonomy" id="1076330"/>
    <lineage>
        <taxon>Bacteria</taxon>
        <taxon>Bacillati</taxon>
        <taxon>Bacillota</taxon>
        <taxon>Bacilli</taxon>
        <taxon>Bacillales</taxon>
        <taxon>Bacillaceae</taxon>
        <taxon>Amphibacillus</taxon>
    </lineage>
</organism>
<dbReference type="CDD" id="cd00158">
    <property type="entry name" value="RHOD"/>
    <property type="match status" value="1"/>
</dbReference>
<sequence length="280" mass="32075">MSEQRKNNDFDQTIQDMTKRGIVQANQADLLQPDAKMTTEQFVLWVLKSGQLFENVDCTSDYMNHAMESGLIEDFDLVNREQLIERRQVARIVHDTLRLKMHEPDEDDWTAAKELVDLYSCRTCVQHISQVYVKGIIDSEQPNLFNLTGNFTQAEAADVILKMIDGTKRNPKTSGARIDSIKLSPDQAREFLTKNQATLLLDVRSSEDYQAGHLAESISVPLESMDEKLTRLNVKKETPIILYCQRGYRSQLAADRLIEAGYKYVYTVPGLNDFQYELVD</sequence>
<evidence type="ECO:0000313" key="3">
    <source>
        <dbReference type="Proteomes" id="UP001501734"/>
    </source>
</evidence>
<proteinExistence type="predicted"/>
<dbReference type="RefSeq" id="WP_344910368.1">
    <property type="nucleotide sequence ID" value="NZ_BAABDL010000039.1"/>
</dbReference>
<dbReference type="Proteomes" id="UP001501734">
    <property type="component" value="Unassembled WGS sequence"/>
</dbReference>
<feature type="domain" description="Rhodanese" evidence="1">
    <location>
        <begin position="194"/>
        <end position="280"/>
    </location>
</feature>
<dbReference type="PROSITE" id="PS50206">
    <property type="entry name" value="RHODANESE_3"/>
    <property type="match status" value="1"/>
</dbReference>
<protein>
    <recommendedName>
        <fullName evidence="1">Rhodanese domain-containing protein</fullName>
    </recommendedName>
</protein>
<reference evidence="3" key="1">
    <citation type="journal article" date="2019" name="Int. J. Syst. Evol. Microbiol.">
        <title>The Global Catalogue of Microorganisms (GCM) 10K type strain sequencing project: providing services to taxonomists for standard genome sequencing and annotation.</title>
        <authorList>
            <consortium name="The Broad Institute Genomics Platform"/>
            <consortium name="The Broad Institute Genome Sequencing Center for Infectious Disease"/>
            <person name="Wu L."/>
            <person name="Ma J."/>
        </authorList>
    </citation>
    <scope>NUCLEOTIDE SEQUENCE [LARGE SCALE GENOMIC DNA]</scope>
    <source>
        <strain evidence="3">JCM 17250</strain>
    </source>
</reference>
<evidence type="ECO:0000313" key="2">
    <source>
        <dbReference type="EMBL" id="GAA4062876.1"/>
    </source>
</evidence>
<dbReference type="Gene3D" id="3.40.250.10">
    <property type="entry name" value="Rhodanese-like domain"/>
    <property type="match status" value="1"/>
</dbReference>
<dbReference type="EMBL" id="BAABDL010000039">
    <property type="protein sequence ID" value="GAA4062876.1"/>
    <property type="molecule type" value="Genomic_DNA"/>
</dbReference>
<evidence type="ECO:0000259" key="1">
    <source>
        <dbReference type="PROSITE" id="PS50206"/>
    </source>
</evidence>
<accession>A0ABP7VAN2</accession>
<dbReference type="SMART" id="SM00450">
    <property type="entry name" value="RHOD"/>
    <property type="match status" value="1"/>
</dbReference>
<dbReference type="PANTHER" id="PTHR43031:SF1">
    <property type="entry name" value="PYRIDINE NUCLEOTIDE-DISULPHIDE OXIDOREDUCTASE"/>
    <property type="match status" value="1"/>
</dbReference>
<comment type="caution">
    <text evidence="2">The sequence shown here is derived from an EMBL/GenBank/DDBJ whole genome shotgun (WGS) entry which is preliminary data.</text>
</comment>